<dbReference type="Gene3D" id="3.30.70.100">
    <property type="match status" value="1"/>
</dbReference>
<comment type="caution">
    <text evidence="2">The sequence shown here is derived from an EMBL/GenBank/DDBJ whole genome shotgun (WGS) entry which is preliminary data.</text>
</comment>
<dbReference type="SMART" id="SM00886">
    <property type="entry name" value="Dabb"/>
    <property type="match status" value="1"/>
</dbReference>
<dbReference type="Proteomes" id="UP000669060">
    <property type="component" value="Unassembled WGS sequence"/>
</dbReference>
<name>A0ABS3TJ79_9PSED</name>
<sequence>MQSEVAQVYLSADADMPTFELALERWRQAHPGAFAGRNLPGCWGAGDFSIELRGHDAASLQALPGIEGVDRLSHVRIGGGERAPGLSGGVLRTLLLRVRADVPAGQVEALERELLAMPDYMAGIRNWQLCRVTSASDWTHVWQQEFAEVGDLHGEYLLHPYHWGWVDRRFDPAFPEWTVEAICHAYCPLPESILTAAQ</sequence>
<evidence type="ECO:0000313" key="2">
    <source>
        <dbReference type="EMBL" id="MBO3273709.1"/>
    </source>
</evidence>
<gene>
    <name evidence="2" type="ORF">JFY56_00545</name>
</gene>
<accession>A0ABS3TJ79</accession>
<dbReference type="RefSeq" id="WP_208311542.1">
    <property type="nucleotide sequence ID" value="NZ_JAELYA010000001.1"/>
</dbReference>
<dbReference type="PROSITE" id="PS51502">
    <property type="entry name" value="S_R_A_B_BARREL"/>
    <property type="match status" value="1"/>
</dbReference>
<proteinExistence type="predicted"/>
<keyword evidence="3" id="KW-1185">Reference proteome</keyword>
<dbReference type="EMBL" id="JAELYA010000001">
    <property type="protein sequence ID" value="MBO3273709.1"/>
    <property type="molecule type" value="Genomic_DNA"/>
</dbReference>
<organism evidence="2 3">
    <name type="scientific">Pseudomonas schmalbachii</name>
    <dbReference type="NCBI Taxonomy" id="2816993"/>
    <lineage>
        <taxon>Bacteria</taxon>
        <taxon>Pseudomonadati</taxon>
        <taxon>Pseudomonadota</taxon>
        <taxon>Gammaproteobacteria</taxon>
        <taxon>Pseudomonadales</taxon>
        <taxon>Pseudomonadaceae</taxon>
        <taxon>Pseudomonas</taxon>
    </lineage>
</organism>
<dbReference type="InterPro" id="IPR013097">
    <property type="entry name" value="Dabb"/>
</dbReference>
<evidence type="ECO:0000313" key="3">
    <source>
        <dbReference type="Proteomes" id="UP000669060"/>
    </source>
</evidence>
<evidence type="ECO:0000259" key="1">
    <source>
        <dbReference type="PROSITE" id="PS51502"/>
    </source>
</evidence>
<dbReference type="Pfam" id="PF07876">
    <property type="entry name" value="Dabb"/>
    <property type="match status" value="1"/>
</dbReference>
<protein>
    <submittedName>
        <fullName evidence="2">Dabb family protein</fullName>
    </submittedName>
</protein>
<reference evidence="2 3" key="1">
    <citation type="submission" date="2020-12" db="EMBL/GenBank/DDBJ databases">
        <title>Pseudomonas schmalbachii sp. nov. isolated from millipede gut.</title>
        <authorList>
            <person name="Shelomi M."/>
        </authorList>
    </citation>
    <scope>NUCLEOTIDE SEQUENCE [LARGE SCALE GENOMIC DNA]</scope>
    <source>
        <strain evidence="2 3">Milli4</strain>
    </source>
</reference>
<dbReference type="SUPFAM" id="SSF54909">
    <property type="entry name" value="Dimeric alpha+beta barrel"/>
    <property type="match status" value="1"/>
</dbReference>
<dbReference type="InterPro" id="IPR011008">
    <property type="entry name" value="Dimeric_a/b-barrel"/>
</dbReference>
<feature type="domain" description="Stress-response A/B barrel" evidence="1">
    <location>
        <begin position="90"/>
        <end position="182"/>
    </location>
</feature>